<dbReference type="Proteomes" id="UP000504637">
    <property type="component" value="Unplaced"/>
</dbReference>
<accession>A0A6J3M175</accession>
<reference evidence="2" key="2">
    <citation type="submission" date="2020-04" db="EMBL/GenBank/DDBJ databases">
        <authorList>
            <consortium name="NCBI Genome Project"/>
        </authorList>
    </citation>
    <scope>NUCLEOTIDE SEQUENCE</scope>
    <source>
        <strain evidence="2">CBS 342.82</strain>
    </source>
</reference>
<sequence length="131" mass="14539">MSVHTAPSGYTSARQPTFYFPFCSWEDSVMNCSPDRLECGLDARIHAMPPGKRRWWWRRRQRAWTARRSGSIRPKVTPGVCALFSVCFVSCFFVFSQSSGGIRNLGHALCTGLVTCSVATAPCDLPTSCVP</sequence>
<dbReference type="RefSeq" id="XP_033458807.1">
    <property type="nucleotide sequence ID" value="XM_033605204.1"/>
</dbReference>
<dbReference type="AlphaFoldDB" id="A0A6J3M175"/>
<keyword evidence="1" id="KW-1185">Reference proteome</keyword>
<reference evidence="2" key="1">
    <citation type="submission" date="2020-01" db="EMBL/GenBank/DDBJ databases">
        <authorList>
            <consortium name="DOE Joint Genome Institute"/>
            <person name="Haridas S."/>
            <person name="Albert R."/>
            <person name="Binder M."/>
            <person name="Bloem J."/>
            <person name="Labutti K."/>
            <person name="Salamov A."/>
            <person name="Andreopoulos B."/>
            <person name="Baker S.E."/>
            <person name="Barry K."/>
            <person name="Bills G."/>
            <person name="Bluhm B.H."/>
            <person name="Cannon C."/>
            <person name="Castanera R."/>
            <person name="Culley D.E."/>
            <person name="Daum C."/>
            <person name="Ezra D."/>
            <person name="Gonzalez J.B."/>
            <person name="Henrissat B."/>
            <person name="Kuo A."/>
            <person name="Liang C."/>
            <person name="Lipzen A."/>
            <person name="Lutzoni F."/>
            <person name="Magnuson J."/>
            <person name="Mondo S."/>
            <person name="Nolan M."/>
            <person name="Ohm R."/>
            <person name="Pangilinan J."/>
            <person name="Park H.-J."/>
            <person name="Ramirez L."/>
            <person name="Alfaro M."/>
            <person name="Sun H."/>
            <person name="Tritt A."/>
            <person name="Yoshinaga Y."/>
            <person name="Zwiers L.-H."/>
            <person name="Turgeon B.G."/>
            <person name="Goodwin S.B."/>
            <person name="Spatafora J.W."/>
            <person name="Crous P.W."/>
            <person name="Grigoriev I.V."/>
        </authorList>
    </citation>
    <scope>NUCLEOTIDE SEQUENCE</scope>
    <source>
        <strain evidence="2">CBS 342.82</strain>
    </source>
</reference>
<dbReference type="GeneID" id="54363004"/>
<name>A0A6J3M175_9PEZI</name>
<reference evidence="2" key="3">
    <citation type="submission" date="2025-08" db="UniProtKB">
        <authorList>
            <consortium name="RefSeq"/>
        </authorList>
    </citation>
    <scope>IDENTIFICATION</scope>
    <source>
        <strain evidence="2">CBS 342.82</strain>
    </source>
</reference>
<evidence type="ECO:0000313" key="1">
    <source>
        <dbReference type="Proteomes" id="UP000504637"/>
    </source>
</evidence>
<protein>
    <submittedName>
        <fullName evidence="2">Uncharacterized protein</fullName>
    </submittedName>
</protein>
<proteinExistence type="predicted"/>
<evidence type="ECO:0000313" key="2">
    <source>
        <dbReference type="RefSeq" id="XP_033458807.1"/>
    </source>
</evidence>
<organism evidence="2">
    <name type="scientific">Dissoconium aciculare CBS 342.82</name>
    <dbReference type="NCBI Taxonomy" id="1314786"/>
    <lineage>
        <taxon>Eukaryota</taxon>
        <taxon>Fungi</taxon>
        <taxon>Dikarya</taxon>
        <taxon>Ascomycota</taxon>
        <taxon>Pezizomycotina</taxon>
        <taxon>Dothideomycetes</taxon>
        <taxon>Dothideomycetidae</taxon>
        <taxon>Mycosphaerellales</taxon>
        <taxon>Dissoconiaceae</taxon>
        <taxon>Dissoconium</taxon>
    </lineage>
</organism>
<gene>
    <name evidence="2" type="ORF">K489DRAFT_381763</name>
</gene>